<reference evidence="1" key="1">
    <citation type="submission" date="2021-01" db="EMBL/GenBank/DDBJ databases">
        <authorList>
            <person name="Corre E."/>
            <person name="Pelletier E."/>
            <person name="Niang G."/>
            <person name="Scheremetjew M."/>
            <person name="Finn R."/>
            <person name="Kale V."/>
            <person name="Holt S."/>
            <person name="Cochrane G."/>
            <person name="Meng A."/>
            <person name="Brown T."/>
            <person name="Cohen L."/>
        </authorList>
    </citation>
    <scope>NUCLEOTIDE SEQUENCE</scope>
    <source>
        <strain evidence="1">10249 10 AB</strain>
    </source>
</reference>
<proteinExistence type="predicted"/>
<name>A0A7S4AJH5_9STRA</name>
<accession>A0A7S4AJH5</accession>
<gene>
    <name evidence="1" type="ORF">PAUS00366_LOCUS10553</name>
</gene>
<dbReference type="GO" id="GO:0032981">
    <property type="term" value="P:mitochondrial respiratory chain complex I assembly"/>
    <property type="evidence" value="ECO:0007669"/>
    <property type="project" value="TreeGrafter"/>
</dbReference>
<protein>
    <recommendedName>
        <fullName evidence="2">NADH dehydrogenase [ubiquinone] 1 alpha subcomplex assembly factor 3</fullName>
    </recommendedName>
</protein>
<dbReference type="GO" id="GO:0005743">
    <property type="term" value="C:mitochondrial inner membrane"/>
    <property type="evidence" value="ECO:0007669"/>
    <property type="project" value="TreeGrafter"/>
</dbReference>
<dbReference type="InterPro" id="IPR007523">
    <property type="entry name" value="NDUFAF3/AAMDC"/>
</dbReference>
<dbReference type="SUPFAM" id="SSF64076">
    <property type="entry name" value="MTH938-like"/>
    <property type="match status" value="1"/>
</dbReference>
<dbReference type="Pfam" id="PF04430">
    <property type="entry name" value="DUF498"/>
    <property type="match status" value="1"/>
</dbReference>
<dbReference type="Gene3D" id="3.40.1230.10">
    <property type="entry name" value="MTH938-like"/>
    <property type="match status" value="1"/>
</dbReference>
<dbReference type="InterPro" id="IPR036748">
    <property type="entry name" value="MTH938-like_sf"/>
</dbReference>
<evidence type="ECO:0008006" key="2">
    <source>
        <dbReference type="Google" id="ProtNLM"/>
    </source>
</evidence>
<dbReference type="EMBL" id="HBIX01014411">
    <property type="protein sequence ID" value="CAE0717800.1"/>
    <property type="molecule type" value="Transcribed_RNA"/>
</dbReference>
<sequence length="216" mass="24115">MNQRRHLFSRCCQVAAARSNVSPSNTTNRFFQRQQQWKQQRQQLDQHGSTRFMNSWEGHGTDLLGDSLAHNDGVPKIILKGHSASGFDVLNMIKNKDPTDKSLQQTGGVVHCTGSIVALPSACFLWKIRDPKDLTLESLAPVVLHRPKLEYLFLGSENPIPQTLMDSIRKDLRKDAPGLVVEVLDVSNAMGTFNVLNGEDRRVAAAFILPPDDDDE</sequence>
<organism evidence="1">
    <name type="scientific">Pseudo-nitzschia australis</name>
    <dbReference type="NCBI Taxonomy" id="44445"/>
    <lineage>
        <taxon>Eukaryota</taxon>
        <taxon>Sar</taxon>
        <taxon>Stramenopiles</taxon>
        <taxon>Ochrophyta</taxon>
        <taxon>Bacillariophyta</taxon>
        <taxon>Bacillariophyceae</taxon>
        <taxon>Bacillariophycidae</taxon>
        <taxon>Bacillariales</taxon>
        <taxon>Bacillariaceae</taxon>
        <taxon>Pseudo-nitzschia</taxon>
    </lineage>
</organism>
<dbReference type="PANTHER" id="PTHR21192:SF2">
    <property type="entry name" value="NADH DEHYDROGENASE [UBIQUINONE] 1 ALPHA SUBCOMPLEX ASSEMBLY FACTOR 3"/>
    <property type="match status" value="1"/>
</dbReference>
<dbReference type="AlphaFoldDB" id="A0A7S4AJH5"/>
<dbReference type="PANTHER" id="PTHR21192">
    <property type="entry name" value="NUCLEAR PROTEIN E3-3"/>
    <property type="match status" value="1"/>
</dbReference>
<evidence type="ECO:0000313" key="1">
    <source>
        <dbReference type="EMBL" id="CAE0717800.1"/>
    </source>
</evidence>